<gene>
    <name evidence="7" type="primary">PLEST002602</name>
    <name evidence="7" type="ORF">PLESTB_001255100</name>
</gene>
<dbReference type="Pfam" id="PF02463">
    <property type="entry name" value="SMC_N"/>
    <property type="match status" value="1"/>
</dbReference>
<feature type="domain" description="RecF/RecN/SMC N-terminal" evidence="6">
    <location>
        <begin position="61"/>
        <end position="1063"/>
    </location>
</feature>
<dbReference type="PANTHER" id="PTHR45916">
    <property type="entry name" value="STRUCTURAL MAINTENANCE OF CHROMOSOMES PROTEIN 5"/>
    <property type="match status" value="1"/>
</dbReference>
<reference evidence="7 8" key="1">
    <citation type="journal article" date="2023" name="Commun. Biol.">
        <title>Reorganization of the ancestral sex-determining regions during the evolution of trioecy in Pleodorina starrii.</title>
        <authorList>
            <person name="Takahashi K."/>
            <person name="Suzuki S."/>
            <person name="Kawai-Toyooka H."/>
            <person name="Yamamoto K."/>
            <person name="Hamaji T."/>
            <person name="Ootsuki R."/>
            <person name="Yamaguchi H."/>
            <person name="Kawachi M."/>
            <person name="Higashiyama T."/>
            <person name="Nozaki H."/>
        </authorList>
    </citation>
    <scope>NUCLEOTIDE SEQUENCE [LARGE SCALE GENOMIC DNA]</scope>
    <source>
        <strain evidence="7 8">NIES-4479</strain>
    </source>
</reference>
<dbReference type="OrthoDB" id="10254973at2759"/>
<name>A0A9W6BT24_9CHLO</name>
<dbReference type="Proteomes" id="UP001165080">
    <property type="component" value="Unassembled WGS sequence"/>
</dbReference>
<evidence type="ECO:0000259" key="6">
    <source>
        <dbReference type="Pfam" id="PF02463"/>
    </source>
</evidence>
<dbReference type="PANTHER" id="PTHR45916:SF1">
    <property type="entry name" value="STRUCTURAL MAINTENANCE OF CHROMOSOMES PROTEIN 5"/>
    <property type="match status" value="1"/>
</dbReference>
<dbReference type="InterPro" id="IPR027417">
    <property type="entry name" value="P-loop_NTPase"/>
</dbReference>
<keyword evidence="3 4" id="KW-0175">Coiled coil</keyword>
<dbReference type="AlphaFoldDB" id="A0A9W6BT24"/>
<dbReference type="GO" id="GO:0030915">
    <property type="term" value="C:Smc5-Smc6 complex"/>
    <property type="evidence" value="ECO:0007669"/>
    <property type="project" value="TreeGrafter"/>
</dbReference>
<feature type="region of interest" description="Disordered" evidence="5">
    <location>
        <begin position="854"/>
        <end position="901"/>
    </location>
</feature>
<feature type="coiled-coil region" evidence="4">
    <location>
        <begin position="698"/>
        <end position="739"/>
    </location>
</feature>
<feature type="compositionally biased region" description="Basic and acidic residues" evidence="5">
    <location>
        <begin position="857"/>
        <end position="901"/>
    </location>
</feature>
<feature type="compositionally biased region" description="Basic and acidic residues" evidence="5">
    <location>
        <begin position="1"/>
        <end position="11"/>
    </location>
</feature>
<comment type="similarity">
    <text evidence="1">Belongs to the SMC family. SMC5 subfamily.</text>
</comment>
<sequence length="1114" mass="126110">MPSIKREREEAYESDNETDGEDDLEDANDEEEPAGAESEEEEPAAPSGSDRRPVFFTKGSVKLVKMHDFMTYNGTVVVRPGPRLNLVLGPNGTGKSSLVCALCLGLNGSPKTLGRADDIKAFVRRGARSFWTEITLSSGGEGRDYVIRRTVSLRRETDASGQRKDRFESKWKINGADSTSKDVDKLIRRLNIQFDNLCQFLPQDKVSEFAKMDQYELLTATLMAVGDASLYEQHQQLIQLRKDEVQQTAERNAAVTRLEKLKNEHERQRRDYERFQQREKLLEEARSLHSQARWLEVLAKGRAAEAAKQRRDKKREALRALEDQQQEQTRPLREREEAVKEIRQSKTASDREAKDADQRMRRIADKLAKNDVDIVALADEMSSLDSQAKERAGFITVARQRLEKAQADLASAPEKPPQELYDRTQELRALIQASIRESSDVEAQQNNLSLQIQTLQGQIGRVQGRLDLLNSRKHQMLQRLGQVHRNIGLIHGWVEQHRTDGTFRGPVYGPVALELSVKAASGLSNSAALQYVENTCWQWLASYIVMDKADEALLNKQARQMGVAATVRFVHSSADPREPLFVEHPAGPAGQHAGYGIVHTVDELVEAEPIFMRVLIRQCKANLVYIGTEQTVSCMEALARDTRINTVLVGNTRMNVVRSRYNTSVRNVENGELYQPRLLGAGGGSEEDAERAGLHQEGHALVQERDRLSAEMEQLAQELQRKEQQRQAWDAEIGRLHAQHQAILQKRSNLVGQVRNAERYLRTQEARPDPELRRPELRRSIEEKISEIATLSRQVLTAMQALWTVLRRSEVLELRLQEAAAQLNALRANRDKREKDLQAARNLATAAEEAFKSAQDGFKRAKEDAAENHPLSEADKGELKRHDEEKTSPSDLRASAEKKAAEADQVVCNNQNVADEFRRRQNEITQLTEGVQHHDTRCQELRGRIEEVQSVWLPEIRKMVSTINGSFANNFKEIGCAGEVRLHEDADFEKYAIQILVQFRAHEDMQLLTGTRQSGGERSVSTILYLIALQGVTETPFRVVDEINQGMDPINERKVYKQLVAASTEEHTPQCFLLTPKLLSNLTYSRDIHTLIIYSSAEMEEGLPATFTTADMWG</sequence>
<dbReference type="GO" id="GO:0000724">
    <property type="term" value="P:double-strand break repair via homologous recombination"/>
    <property type="evidence" value="ECO:0007669"/>
    <property type="project" value="TreeGrafter"/>
</dbReference>
<feature type="region of interest" description="Disordered" evidence="5">
    <location>
        <begin position="1"/>
        <end position="53"/>
    </location>
</feature>
<evidence type="ECO:0000256" key="5">
    <source>
        <dbReference type="SAM" id="MobiDB-lite"/>
    </source>
</evidence>
<protein>
    <recommendedName>
        <fullName evidence="2">Structural maintenance of chromosomes protein 5</fullName>
    </recommendedName>
</protein>
<organism evidence="7 8">
    <name type="scientific">Pleodorina starrii</name>
    <dbReference type="NCBI Taxonomy" id="330485"/>
    <lineage>
        <taxon>Eukaryota</taxon>
        <taxon>Viridiplantae</taxon>
        <taxon>Chlorophyta</taxon>
        <taxon>core chlorophytes</taxon>
        <taxon>Chlorophyceae</taxon>
        <taxon>CS clade</taxon>
        <taxon>Chlamydomonadales</taxon>
        <taxon>Volvocaceae</taxon>
        <taxon>Pleodorina</taxon>
    </lineage>
</organism>
<evidence type="ECO:0000256" key="1">
    <source>
        <dbReference type="ARBA" id="ARBA00010171"/>
    </source>
</evidence>
<proteinExistence type="inferred from homology"/>
<dbReference type="GO" id="GO:0003697">
    <property type="term" value="F:single-stranded DNA binding"/>
    <property type="evidence" value="ECO:0007669"/>
    <property type="project" value="TreeGrafter"/>
</dbReference>
<dbReference type="EMBL" id="BRXU01000019">
    <property type="protein sequence ID" value="GLC57699.1"/>
    <property type="molecule type" value="Genomic_DNA"/>
</dbReference>
<dbReference type="Gene3D" id="3.40.50.300">
    <property type="entry name" value="P-loop containing nucleotide triphosphate hydrolases"/>
    <property type="match status" value="2"/>
</dbReference>
<evidence type="ECO:0000313" key="8">
    <source>
        <dbReference type="Proteomes" id="UP001165080"/>
    </source>
</evidence>
<keyword evidence="8" id="KW-1185">Reference proteome</keyword>
<feature type="compositionally biased region" description="Basic and acidic residues" evidence="5">
    <location>
        <begin position="330"/>
        <end position="358"/>
    </location>
</feature>
<evidence type="ECO:0000256" key="2">
    <source>
        <dbReference type="ARBA" id="ARBA00018687"/>
    </source>
</evidence>
<evidence type="ECO:0000256" key="3">
    <source>
        <dbReference type="ARBA" id="ARBA00023054"/>
    </source>
</evidence>
<feature type="coiled-coil region" evidence="4">
    <location>
        <begin position="809"/>
        <end position="850"/>
    </location>
</feature>
<dbReference type="GO" id="GO:0051276">
    <property type="term" value="P:chromosome organization"/>
    <property type="evidence" value="ECO:0007669"/>
    <property type="project" value="UniProtKB-ARBA"/>
</dbReference>
<evidence type="ECO:0000256" key="4">
    <source>
        <dbReference type="SAM" id="Coils"/>
    </source>
</evidence>
<dbReference type="GO" id="GO:0005634">
    <property type="term" value="C:nucleus"/>
    <property type="evidence" value="ECO:0007669"/>
    <property type="project" value="TreeGrafter"/>
</dbReference>
<accession>A0A9W6BT24</accession>
<dbReference type="SUPFAM" id="SSF52540">
    <property type="entry name" value="P-loop containing nucleoside triphosphate hydrolases"/>
    <property type="match status" value="1"/>
</dbReference>
<feature type="region of interest" description="Disordered" evidence="5">
    <location>
        <begin position="321"/>
        <end position="358"/>
    </location>
</feature>
<evidence type="ECO:0000313" key="7">
    <source>
        <dbReference type="EMBL" id="GLC57699.1"/>
    </source>
</evidence>
<feature type="compositionally biased region" description="Acidic residues" evidence="5">
    <location>
        <begin position="12"/>
        <end position="43"/>
    </location>
</feature>
<dbReference type="InterPro" id="IPR003395">
    <property type="entry name" value="RecF/RecN/SMC_N"/>
</dbReference>
<comment type="caution">
    <text evidence="7">The sequence shown here is derived from an EMBL/GenBank/DDBJ whole genome shotgun (WGS) entry which is preliminary data.</text>
</comment>